<evidence type="ECO:0000313" key="1">
    <source>
        <dbReference type="EMBL" id="QSR86349.1"/>
    </source>
</evidence>
<evidence type="ECO:0000313" key="2">
    <source>
        <dbReference type="Proteomes" id="UP000663088"/>
    </source>
</evidence>
<gene>
    <name evidence="1" type="ORF">EM20IM_07550</name>
</gene>
<name>A0ABX7PUR7_9BACT</name>
<dbReference type="RefSeq" id="WP_206845430.1">
    <property type="nucleotide sequence ID" value="NZ_CP065956.1"/>
</dbReference>
<protein>
    <submittedName>
        <fullName evidence="1">Uncharacterized protein</fullName>
    </submittedName>
</protein>
<dbReference type="EMBL" id="CP065956">
    <property type="protein sequence ID" value="QSR86349.1"/>
    <property type="molecule type" value="Genomic_DNA"/>
</dbReference>
<proteinExistence type="predicted"/>
<organism evidence="1 2">
    <name type="scientific">Candidatus Methylacidiphilum infernorum</name>
    <dbReference type="NCBI Taxonomy" id="511746"/>
    <lineage>
        <taxon>Bacteria</taxon>
        <taxon>Pseudomonadati</taxon>
        <taxon>Verrucomicrobiota</taxon>
        <taxon>Methylacidiphilae</taxon>
        <taxon>Methylacidiphilales</taxon>
        <taxon>Methylacidiphilaceae</taxon>
        <taxon>Methylacidiphilum (ex Ratnadevi et al. 2023)</taxon>
    </lineage>
</organism>
<sequence length="77" mass="8797">MNSRPVILHVRFGSDGQVMEIAERPKHMSAQQWFSFLWGKAGDKFQALSGGRGIFRLSEEFWEEIKKETSSHGQNDG</sequence>
<reference evidence="1 2" key="1">
    <citation type="submission" date="2020-12" db="EMBL/GenBank/DDBJ databases">
        <authorList>
            <person name="Awala S.I."/>
            <person name="Gwak J.-H."/>
            <person name="Kim S.-J."/>
            <person name="Rhee S.-K."/>
        </authorList>
    </citation>
    <scope>NUCLEOTIDE SEQUENCE [LARGE SCALE GENOMIC DNA]</scope>
    <source>
        <strain evidence="1 2">IT5</strain>
    </source>
</reference>
<dbReference type="Proteomes" id="UP000663088">
    <property type="component" value="Chromosome"/>
</dbReference>
<keyword evidence="2" id="KW-1185">Reference proteome</keyword>
<accession>A0ABX7PUR7</accession>